<sequence>MLGEINLLIIRLVLVVSALWLAQANLFASQLYSELALKENRDNIIISPLAVRSVLAMLFIAAEGQTRADLKRVLRLHGETKFLSVAEFRKNVNIESKAMELKIAYRIFLDSKYPIEENFQATAEYFLNSTAESVDFENTKEVAKVINKFLEEKTNKKFKDAVQPADISSYTTLFLANGFYFKSKWAKPFKKIGLQRPFYFTPVAHVPVVMYGKTDELLYGDIPHLSAKGVEIPYKDSNLSMLIILPNHRTDKLKHWENLLLRMDYRTLNAKFQRTNVHIQMPRFKISYETGLNSVLQSMGLKRLYINPDFTSMTRKMGLRLSNLKHKGIIEVNSKTDDGSEYSDNELNMNQLPKDFIVDHQFIFIVKDPVRLYFMGRVLKPQ</sequence>
<dbReference type="InterPro" id="IPR042185">
    <property type="entry name" value="Serpin_sf_2"/>
</dbReference>
<evidence type="ECO:0000256" key="1">
    <source>
        <dbReference type="ARBA" id="ARBA00022690"/>
    </source>
</evidence>
<feature type="transmembrane region" description="Helical" evidence="4">
    <location>
        <begin position="12"/>
        <end position="32"/>
    </location>
</feature>
<keyword evidence="4" id="KW-0472">Membrane</keyword>
<evidence type="ECO:0000256" key="3">
    <source>
        <dbReference type="RuleBase" id="RU000411"/>
    </source>
</evidence>
<proteinExistence type="inferred from homology"/>
<reference evidence="7" key="1">
    <citation type="submission" date="2025-08" db="UniProtKB">
        <authorList>
            <consortium name="RefSeq"/>
        </authorList>
    </citation>
    <scope>IDENTIFICATION</scope>
    <source>
        <strain evidence="7">11010-0011.00</strain>
        <tissue evidence="7">Whole body</tissue>
    </source>
</reference>
<keyword evidence="4" id="KW-1133">Transmembrane helix</keyword>
<dbReference type="InterPro" id="IPR042178">
    <property type="entry name" value="Serpin_sf_1"/>
</dbReference>
<gene>
    <name evidence="7" type="primary">LOC115624883</name>
</gene>
<dbReference type="Proteomes" id="UP000504634">
    <property type="component" value="Unplaced"/>
</dbReference>
<dbReference type="PANTHER" id="PTHR11461:SF372">
    <property type="entry name" value="ACCESSORY GLAND PROTEIN ACP76A-RELATED"/>
    <property type="match status" value="1"/>
</dbReference>
<accession>A0A6J2THU4</accession>
<dbReference type="GO" id="GO:0004867">
    <property type="term" value="F:serine-type endopeptidase inhibitor activity"/>
    <property type="evidence" value="ECO:0007669"/>
    <property type="project" value="UniProtKB-KW"/>
</dbReference>
<dbReference type="InterPro" id="IPR036186">
    <property type="entry name" value="Serpin_sf"/>
</dbReference>
<feature type="domain" description="Serpin" evidence="5">
    <location>
        <begin position="29"/>
        <end position="381"/>
    </location>
</feature>
<dbReference type="PANTHER" id="PTHR11461">
    <property type="entry name" value="SERINE PROTEASE INHIBITOR, SERPIN"/>
    <property type="match status" value="1"/>
</dbReference>
<evidence type="ECO:0000313" key="6">
    <source>
        <dbReference type="Proteomes" id="UP000504634"/>
    </source>
</evidence>
<organism evidence="6 7">
    <name type="scientific">Drosophila lebanonensis</name>
    <name type="common">Fruit fly</name>
    <name type="synonym">Scaptodrosophila lebanonensis</name>
    <dbReference type="NCBI Taxonomy" id="7225"/>
    <lineage>
        <taxon>Eukaryota</taxon>
        <taxon>Metazoa</taxon>
        <taxon>Ecdysozoa</taxon>
        <taxon>Arthropoda</taxon>
        <taxon>Hexapoda</taxon>
        <taxon>Insecta</taxon>
        <taxon>Pterygota</taxon>
        <taxon>Neoptera</taxon>
        <taxon>Endopterygota</taxon>
        <taxon>Diptera</taxon>
        <taxon>Brachycera</taxon>
        <taxon>Muscomorpha</taxon>
        <taxon>Ephydroidea</taxon>
        <taxon>Drosophilidae</taxon>
        <taxon>Scaptodrosophila</taxon>
    </lineage>
</organism>
<evidence type="ECO:0000259" key="5">
    <source>
        <dbReference type="SMART" id="SM00093"/>
    </source>
</evidence>
<dbReference type="SMART" id="SM00093">
    <property type="entry name" value="SERPIN"/>
    <property type="match status" value="1"/>
</dbReference>
<name>A0A6J2THU4_DROLE</name>
<comment type="similarity">
    <text evidence="3">Belongs to the serpin family.</text>
</comment>
<dbReference type="Pfam" id="PF00079">
    <property type="entry name" value="Serpin"/>
    <property type="match status" value="1"/>
</dbReference>
<evidence type="ECO:0000256" key="4">
    <source>
        <dbReference type="SAM" id="Phobius"/>
    </source>
</evidence>
<evidence type="ECO:0000256" key="2">
    <source>
        <dbReference type="ARBA" id="ARBA00022900"/>
    </source>
</evidence>
<dbReference type="OrthoDB" id="9518664at2759"/>
<evidence type="ECO:0000313" key="7">
    <source>
        <dbReference type="RefSeq" id="XP_030375589.1"/>
    </source>
</evidence>
<dbReference type="GeneID" id="115624883"/>
<dbReference type="Gene3D" id="3.30.497.10">
    <property type="entry name" value="Antithrombin, subunit I, domain 2"/>
    <property type="match status" value="1"/>
</dbReference>
<dbReference type="Gene3D" id="2.30.39.10">
    <property type="entry name" value="Alpha-1-antitrypsin, domain 1"/>
    <property type="match status" value="1"/>
</dbReference>
<keyword evidence="2 7" id="KW-0722">Serine protease inhibitor</keyword>
<dbReference type="InterPro" id="IPR000215">
    <property type="entry name" value="Serpin_fam"/>
</dbReference>
<dbReference type="AlphaFoldDB" id="A0A6J2THU4"/>
<keyword evidence="6" id="KW-1185">Reference proteome</keyword>
<keyword evidence="4" id="KW-0812">Transmembrane</keyword>
<feature type="transmembrane region" description="Helical" evidence="4">
    <location>
        <begin position="44"/>
        <end position="62"/>
    </location>
</feature>
<dbReference type="RefSeq" id="XP_030375589.1">
    <property type="nucleotide sequence ID" value="XM_030519729.1"/>
</dbReference>
<protein>
    <submittedName>
        <fullName evidence="7">Serine protease inhibitor 42Dd-like</fullName>
    </submittedName>
</protein>
<dbReference type="InterPro" id="IPR023796">
    <property type="entry name" value="Serpin_dom"/>
</dbReference>
<dbReference type="SUPFAM" id="SSF56574">
    <property type="entry name" value="Serpins"/>
    <property type="match status" value="1"/>
</dbReference>
<keyword evidence="1 7" id="KW-0646">Protease inhibitor</keyword>
<dbReference type="GO" id="GO:0005615">
    <property type="term" value="C:extracellular space"/>
    <property type="evidence" value="ECO:0007669"/>
    <property type="project" value="InterPro"/>
</dbReference>